<dbReference type="SUPFAM" id="SSF46579">
    <property type="entry name" value="Prefoldin"/>
    <property type="match status" value="1"/>
</dbReference>
<dbReference type="EMBL" id="KL367705">
    <property type="protein sequence ID" value="KFD60004.1"/>
    <property type="molecule type" value="Genomic_DNA"/>
</dbReference>
<dbReference type="Proteomes" id="UP000030764">
    <property type="component" value="Unassembled WGS sequence"/>
</dbReference>
<dbReference type="AlphaFoldDB" id="A0A085MS08"/>
<dbReference type="EMBL" id="KL363305">
    <property type="protein sequence ID" value="KFD48067.1"/>
    <property type="molecule type" value="Genomic_DNA"/>
</dbReference>
<evidence type="ECO:0000313" key="2">
    <source>
        <dbReference type="EMBL" id="KFD48067.1"/>
    </source>
</evidence>
<evidence type="ECO:0000313" key="3">
    <source>
        <dbReference type="EMBL" id="KFD60004.1"/>
    </source>
</evidence>
<sequence>MADVTKRVEVLENFLYNRLHSDLKEATESFQSTLSRLEGIRTTSNALREILLLPSTTNVSGKVDLSNSAFVQAIIPDANTVFVKVLPSLYVEMTLEEAIDLLVKVETCVLKVANRQANHVARINAHIKLVKQGLEKLITTPSSE</sequence>
<gene>
    <name evidence="2" type="ORF">M513_11087</name>
    <name evidence="3" type="ORF">M514_11087</name>
</gene>
<reference evidence="3 4" key="1">
    <citation type="journal article" date="2014" name="Nat. Genet.">
        <title>Genome and transcriptome of the porcine whipworm Trichuris suis.</title>
        <authorList>
            <person name="Jex A.R."/>
            <person name="Nejsum P."/>
            <person name="Schwarz E.M."/>
            <person name="Hu L."/>
            <person name="Young N.D."/>
            <person name="Hall R.S."/>
            <person name="Korhonen P.K."/>
            <person name="Liao S."/>
            <person name="Thamsborg S."/>
            <person name="Xia J."/>
            <person name="Xu P."/>
            <person name="Wang S."/>
            <person name="Scheerlinck J.P."/>
            <person name="Hofmann A."/>
            <person name="Sternberg P.W."/>
            <person name="Wang J."/>
            <person name="Gasser R.B."/>
        </authorList>
    </citation>
    <scope>NUCLEOTIDE SEQUENCE [LARGE SCALE GENOMIC DNA]</scope>
    <source>
        <strain evidence="3">DCEP-RM93F</strain>
        <strain evidence="2">DCEP-RM93M</strain>
    </source>
</reference>
<name>A0A085MS08_9BILA</name>
<evidence type="ECO:0000313" key="4">
    <source>
        <dbReference type="Proteomes" id="UP000030764"/>
    </source>
</evidence>
<evidence type="ECO:0000256" key="1">
    <source>
        <dbReference type="ARBA" id="ARBA00011695"/>
    </source>
</evidence>
<organism evidence="3">
    <name type="scientific">Trichuris suis</name>
    <name type="common">pig whipworm</name>
    <dbReference type="NCBI Taxonomy" id="68888"/>
    <lineage>
        <taxon>Eukaryota</taxon>
        <taxon>Metazoa</taxon>
        <taxon>Ecdysozoa</taxon>
        <taxon>Nematoda</taxon>
        <taxon>Enoplea</taxon>
        <taxon>Dorylaimia</taxon>
        <taxon>Trichinellida</taxon>
        <taxon>Trichuridae</taxon>
        <taxon>Trichuris</taxon>
    </lineage>
</organism>
<protein>
    <recommendedName>
        <fullName evidence="5">Prefoldin subunit</fullName>
    </recommendedName>
</protein>
<evidence type="ECO:0008006" key="5">
    <source>
        <dbReference type="Google" id="ProtNLM"/>
    </source>
</evidence>
<comment type="subunit">
    <text evidence="1">Heterohexamer of two PFD-alpha type and four PFD-beta type subunits.</text>
</comment>
<dbReference type="InterPro" id="IPR004127">
    <property type="entry name" value="Prefoldin_subunit_alpha"/>
</dbReference>
<accession>A0A085MS08</accession>
<dbReference type="Pfam" id="PF02996">
    <property type="entry name" value="Prefoldin"/>
    <property type="match status" value="1"/>
</dbReference>
<dbReference type="InterPro" id="IPR009053">
    <property type="entry name" value="Prefoldin"/>
</dbReference>
<dbReference type="Proteomes" id="UP000030758">
    <property type="component" value="Unassembled WGS sequence"/>
</dbReference>
<keyword evidence="4" id="KW-1185">Reference proteome</keyword>
<dbReference type="Gene3D" id="1.10.287.370">
    <property type="match status" value="1"/>
</dbReference>
<proteinExistence type="predicted"/>